<evidence type="ECO:0000313" key="2">
    <source>
        <dbReference type="EMBL" id="RGP58862.1"/>
    </source>
</evidence>
<dbReference type="Pfam" id="PF13087">
    <property type="entry name" value="AAA_12"/>
    <property type="match status" value="1"/>
</dbReference>
<gene>
    <name evidence="2" type="ORF">FSPOR_11744</name>
</gene>
<dbReference type="STRING" id="5514.A0A395RG74"/>
<evidence type="ECO:0000259" key="1">
    <source>
        <dbReference type="Pfam" id="PF13087"/>
    </source>
</evidence>
<dbReference type="EMBL" id="PXOF01000252">
    <property type="protein sequence ID" value="RGP58862.1"/>
    <property type="molecule type" value="Genomic_DNA"/>
</dbReference>
<dbReference type="InterPro" id="IPR027417">
    <property type="entry name" value="P-loop_NTPase"/>
</dbReference>
<dbReference type="Proteomes" id="UP000266152">
    <property type="component" value="Unassembled WGS sequence"/>
</dbReference>
<dbReference type="AlphaFoldDB" id="A0A395RG74"/>
<name>A0A395RG74_FUSSP</name>
<reference evidence="2 3" key="1">
    <citation type="journal article" date="2018" name="PLoS Pathog.">
        <title>Evolution of structural diversity of trichothecenes, a family of toxins produced by plant pathogenic and entomopathogenic fungi.</title>
        <authorList>
            <person name="Proctor R.H."/>
            <person name="McCormick S.P."/>
            <person name="Kim H.S."/>
            <person name="Cardoza R.E."/>
            <person name="Stanley A.M."/>
            <person name="Lindo L."/>
            <person name="Kelly A."/>
            <person name="Brown D.W."/>
            <person name="Lee T."/>
            <person name="Vaughan M.M."/>
            <person name="Alexander N.J."/>
            <person name="Busman M."/>
            <person name="Gutierrez S."/>
        </authorList>
    </citation>
    <scope>NUCLEOTIDE SEQUENCE [LARGE SCALE GENOMIC DNA]</scope>
    <source>
        <strain evidence="2 3">NRRL 3299</strain>
    </source>
</reference>
<feature type="non-terminal residue" evidence="2">
    <location>
        <position position="1"/>
    </location>
</feature>
<accession>A0A395RG74</accession>
<feature type="domain" description="DNA2/NAM7 helicase-like C-terminal" evidence="1">
    <location>
        <begin position="11"/>
        <end position="108"/>
    </location>
</feature>
<sequence>FRAFTDPRTISKMSKDQVKIALDLLVEAAKAKQVDVSRVVCISPYPASVGLIEKMRKGHSFQGQENDVAFVIMGTTHPRPRPGFTCNPKRLNAMLSCQKSALVIVGDINVAHNQTRYEVIDESTGDRSFVVGRAINAIYSELRSSRSSSGHFFCYPEAHT</sequence>
<evidence type="ECO:0000313" key="3">
    <source>
        <dbReference type="Proteomes" id="UP000266152"/>
    </source>
</evidence>
<comment type="caution">
    <text evidence="2">The sequence shown here is derived from an EMBL/GenBank/DDBJ whole genome shotgun (WGS) entry which is preliminary data.</text>
</comment>
<dbReference type="Gene3D" id="3.40.50.300">
    <property type="entry name" value="P-loop containing nucleotide triphosphate hydrolases"/>
    <property type="match status" value="1"/>
</dbReference>
<organism evidence="2 3">
    <name type="scientific">Fusarium sporotrichioides</name>
    <dbReference type="NCBI Taxonomy" id="5514"/>
    <lineage>
        <taxon>Eukaryota</taxon>
        <taxon>Fungi</taxon>
        <taxon>Dikarya</taxon>
        <taxon>Ascomycota</taxon>
        <taxon>Pezizomycotina</taxon>
        <taxon>Sordariomycetes</taxon>
        <taxon>Hypocreomycetidae</taxon>
        <taxon>Hypocreales</taxon>
        <taxon>Nectriaceae</taxon>
        <taxon>Fusarium</taxon>
    </lineage>
</organism>
<protein>
    <recommendedName>
        <fullName evidence="1">DNA2/NAM7 helicase-like C-terminal domain-containing protein</fullName>
    </recommendedName>
</protein>
<keyword evidence="3" id="KW-1185">Reference proteome</keyword>
<dbReference type="InterPro" id="IPR041679">
    <property type="entry name" value="DNA2/NAM7-like_C"/>
</dbReference>
<proteinExistence type="predicted"/>